<dbReference type="STRING" id="57704.SAMN04489793_0557"/>
<dbReference type="Gene3D" id="1.10.357.10">
    <property type="entry name" value="Tetracycline Repressor, domain 2"/>
    <property type="match status" value="1"/>
</dbReference>
<sequence length="188" mass="20241">MARWQPNAQERLEAAAFALFAEQGYEATTVAQIAERAGLTERTFFRHYADKKEVLFWGQGLLEEMLAAQAAEAQPEAAPIDVVAAAFGTMARMIAGRGALPIERQRVIDATPALRERELHKMDSLARALAAALAVRGAAPRTARVAAGAGVAAFTAAYEEWIAAEGTVDLEDVTRRAFADLRDVASGR</sequence>
<dbReference type="EMBL" id="FNSA01000003">
    <property type="protein sequence ID" value="SEB69221.1"/>
    <property type="molecule type" value="Genomic_DNA"/>
</dbReference>
<evidence type="ECO:0000256" key="1">
    <source>
        <dbReference type="ARBA" id="ARBA00023015"/>
    </source>
</evidence>
<evidence type="ECO:0000313" key="6">
    <source>
        <dbReference type="EMBL" id="SEB69221.1"/>
    </source>
</evidence>
<dbReference type="RefSeq" id="WP_068740578.1">
    <property type="nucleotide sequence ID" value="NZ_FNSA01000003.1"/>
</dbReference>
<evidence type="ECO:0000259" key="5">
    <source>
        <dbReference type="PROSITE" id="PS50977"/>
    </source>
</evidence>
<dbReference type="GO" id="GO:0003700">
    <property type="term" value="F:DNA-binding transcription factor activity"/>
    <property type="evidence" value="ECO:0007669"/>
    <property type="project" value="TreeGrafter"/>
</dbReference>
<keyword evidence="7" id="KW-1185">Reference proteome</keyword>
<evidence type="ECO:0000256" key="4">
    <source>
        <dbReference type="PROSITE-ProRule" id="PRU00335"/>
    </source>
</evidence>
<dbReference type="PANTHER" id="PTHR30055:SF238">
    <property type="entry name" value="MYCOFACTOCIN BIOSYNTHESIS TRANSCRIPTIONAL REGULATOR MFTR-RELATED"/>
    <property type="match status" value="1"/>
</dbReference>
<keyword evidence="3" id="KW-0804">Transcription</keyword>
<dbReference type="AlphaFoldDB" id="A0A1H4LES8"/>
<dbReference type="PRINTS" id="PR00455">
    <property type="entry name" value="HTHTETR"/>
</dbReference>
<dbReference type="OrthoDB" id="4746440at2"/>
<accession>A0A1H4LES8</accession>
<name>A0A1H4LES8_TSUTY</name>
<dbReference type="Proteomes" id="UP000182241">
    <property type="component" value="Unassembled WGS sequence"/>
</dbReference>
<dbReference type="InterPro" id="IPR009057">
    <property type="entry name" value="Homeodomain-like_sf"/>
</dbReference>
<keyword evidence="1" id="KW-0805">Transcription regulation</keyword>
<dbReference type="InterPro" id="IPR001647">
    <property type="entry name" value="HTH_TetR"/>
</dbReference>
<feature type="DNA-binding region" description="H-T-H motif" evidence="4">
    <location>
        <begin position="29"/>
        <end position="48"/>
    </location>
</feature>
<organism evidence="6 7">
    <name type="scientific">Tsukamurella tyrosinosolvens</name>
    <dbReference type="NCBI Taxonomy" id="57704"/>
    <lineage>
        <taxon>Bacteria</taxon>
        <taxon>Bacillati</taxon>
        <taxon>Actinomycetota</taxon>
        <taxon>Actinomycetes</taxon>
        <taxon>Mycobacteriales</taxon>
        <taxon>Tsukamurellaceae</taxon>
        <taxon>Tsukamurella</taxon>
    </lineage>
</organism>
<evidence type="ECO:0000313" key="7">
    <source>
        <dbReference type="Proteomes" id="UP000182241"/>
    </source>
</evidence>
<dbReference type="GO" id="GO:0000976">
    <property type="term" value="F:transcription cis-regulatory region binding"/>
    <property type="evidence" value="ECO:0007669"/>
    <property type="project" value="TreeGrafter"/>
</dbReference>
<dbReference type="Pfam" id="PF17754">
    <property type="entry name" value="TetR_C_14"/>
    <property type="match status" value="1"/>
</dbReference>
<keyword evidence="2 4" id="KW-0238">DNA-binding</keyword>
<dbReference type="PROSITE" id="PS50977">
    <property type="entry name" value="HTH_TETR_2"/>
    <property type="match status" value="1"/>
</dbReference>
<evidence type="ECO:0000256" key="2">
    <source>
        <dbReference type="ARBA" id="ARBA00023125"/>
    </source>
</evidence>
<feature type="domain" description="HTH tetR-type" evidence="5">
    <location>
        <begin position="6"/>
        <end position="66"/>
    </location>
</feature>
<gene>
    <name evidence="6" type="ORF">SAMN04489793_0557</name>
</gene>
<proteinExistence type="predicted"/>
<dbReference type="InterPro" id="IPR041347">
    <property type="entry name" value="MftR_C"/>
</dbReference>
<protein>
    <submittedName>
        <fullName evidence="6">Regulatory protein, tetR family</fullName>
    </submittedName>
</protein>
<dbReference type="Pfam" id="PF00440">
    <property type="entry name" value="TetR_N"/>
    <property type="match status" value="1"/>
</dbReference>
<reference evidence="7" key="1">
    <citation type="submission" date="2016-10" db="EMBL/GenBank/DDBJ databases">
        <authorList>
            <person name="Varghese N."/>
            <person name="Submissions S."/>
        </authorList>
    </citation>
    <scope>NUCLEOTIDE SEQUENCE [LARGE SCALE GENOMIC DNA]</scope>
    <source>
        <strain evidence="7">DSM 44234</strain>
    </source>
</reference>
<dbReference type="PANTHER" id="PTHR30055">
    <property type="entry name" value="HTH-TYPE TRANSCRIPTIONAL REGULATOR RUTR"/>
    <property type="match status" value="1"/>
</dbReference>
<dbReference type="SUPFAM" id="SSF46689">
    <property type="entry name" value="Homeodomain-like"/>
    <property type="match status" value="1"/>
</dbReference>
<dbReference type="InterPro" id="IPR050109">
    <property type="entry name" value="HTH-type_TetR-like_transc_reg"/>
</dbReference>
<evidence type="ECO:0000256" key="3">
    <source>
        <dbReference type="ARBA" id="ARBA00023163"/>
    </source>
</evidence>